<keyword evidence="1" id="KW-0808">Transferase</keyword>
<dbReference type="Gene3D" id="3.30.420.10">
    <property type="entry name" value="Ribonuclease H-like superfamily/Ribonuclease H"/>
    <property type="match status" value="2"/>
</dbReference>
<keyword evidence="2" id="KW-0548">Nucleotidyltransferase</keyword>
<evidence type="ECO:0000259" key="7">
    <source>
        <dbReference type="PROSITE" id="PS50878"/>
    </source>
</evidence>
<evidence type="ECO:0000256" key="6">
    <source>
        <dbReference type="ARBA" id="ARBA00022918"/>
    </source>
</evidence>
<organism evidence="9 10">
    <name type="scientific">Tagetes erecta</name>
    <name type="common">African marigold</name>
    <dbReference type="NCBI Taxonomy" id="13708"/>
    <lineage>
        <taxon>Eukaryota</taxon>
        <taxon>Viridiplantae</taxon>
        <taxon>Streptophyta</taxon>
        <taxon>Embryophyta</taxon>
        <taxon>Tracheophyta</taxon>
        <taxon>Spermatophyta</taxon>
        <taxon>Magnoliopsida</taxon>
        <taxon>eudicotyledons</taxon>
        <taxon>Gunneridae</taxon>
        <taxon>Pentapetalae</taxon>
        <taxon>asterids</taxon>
        <taxon>campanulids</taxon>
        <taxon>Asterales</taxon>
        <taxon>Asteraceae</taxon>
        <taxon>Asteroideae</taxon>
        <taxon>Heliantheae alliance</taxon>
        <taxon>Tageteae</taxon>
        <taxon>Tagetes</taxon>
    </lineage>
</organism>
<dbReference type="Pfam" id="PF00078">
    <property type="entry name" value="RVT_1"/>
    <property type="match status" value="1"/>
</dbReference>
<dbReference type="CDD" id="cd01647">
    <property type="entry name" value="RT_LTR"/>
    <property type="match status" value="1"/>
</dbReference>
<dbReference type="InterPro" id="IPR000477">
    <property type="entry name" value="RT_dom"/>
</dbReference>
<dbReference type="GO" id="GO:0003676">
    <property type="term" value="F:nucleic acid binding"/>
    <property type="evidence" value="ECO:0007669"/>
    <property type="project" value="InterPro"/>
</dbReference>
<dbReference type="InterPro" id="IPR002156">
    <property type="entry name" value="RNaseH_domain"/>
</dbReference>
<dbReference type="InterPro" id="IPR001584">
    <property type="entry name" value="Integrase_cat-core"/>
</dbReference>
<dbReference type="Pfam" id="PF17917">
    <property type="entry name" value="RT_RNaseH"/>
    <property type="match status" value="1"/>
</dbReference>
<dbReference type="Gene3D" id="3.30.70.270">
    <property type="match status" value="2"/>
</dbReference>
<dbReference type="CDD" id="cd09279">
    <property type="entry name" value="RNase_HI_like"/>
    <property type="match status" value="1"/>
</dbReference>
<dbReference type="Gene3D" id="3.10.10.10">
    <property type="entry name" value="HIV Type 1 Reverse Transcriptase, subunit A, domain 1"/>
    <property type="match status" value="1"/>
</dbReference>
<dbReference type="Gene3D" id="1.10.340.70">
    <property type="match status" value="1"/>
</dbReference>
<dbReference type="SUPFAM" id="SSF53098">
    <property type="entry name" value="Ribonuclease H-like"/>
    <property type="match status" value="2"/>
</dbReference>
<reference evidence="9" key="1">
    <citation type="journal article" date="2023" name="bioRxiv">
        <title>Improved chromosome-level genome assembly for marigold (Tagetes erecta).</title>
        <authorList>
            <person name="Jiang F."/>
            <person name="Yuan L."/>
            <person name="Wang S."/>
            <person name="Wang H."/>
            <person name="Xu D."/>
            <person name="Wang A."/>
            <person name="Fan W."/>
        </authorList>
    </citation>
    <scope>NUCLEOTIDE SEQUENCE</scope>
    <source>
        <strain evidence="9">WSJ</strain>
        <tissue evidence="9">Leaf</tissue>
    </source>
</reference>
<gene>
    <name evidence="9" type="ORF">QVD17_20127</name>
</gene>
<evidence type="ECO:0000256" key="3">
    <source>
        <dbReference type="ARBA" id="ARBA00022722"/>
    </source>
</evidence>
<dbReference type="PROSITE" id="PS50994">
    <property type="entry name" value="INTEGRASE"/>
    <property type="match status" value="1"/>
</dbReference>
<dbReference type="GO" id="GO:0004523">
    <property type="term" value="F:RNA-DNA hybrid ribonuclease activity"/>
    <property type="evidence" value="ECO:0007669"/>
    <property type="project" value="InterPro"/>
</dbReference>
<dbReference type="Proteomes" id="UP001229421">
    <property type="component" value="Unassembled WGS sequence"/>
</dbReference>
<dbReference type="Pfam" id="PF17921">
    <property type="entry name" value="Integrase_H2C2"/>
    <property type="match status" value="1"/>
</dbReference>
<dbReference type="PROSITE" id="PS50878">
    <property type="entry name" value="RT_POL"/>
    <property type="match status" value="1"/>
</dbReference>
<dbReference type="InterPro" id="IPR036397">
    <property type="entry name" value="RNaseH_sf"/>
</dbReference>
<evidence type="ECO:0000313" key="9">
    <source>
        <dbReference type="EMBL" id="KAK1424789.1"/>
    </source>
</evidence>
<comment type="caution">
    <text evidence="9">The sequence shown here is derived from an EMBL/GenBank/DDBJ whole genome shotgun (WGS) entry which is preliminary data.</text>
</comment>
<evidence type="ECO:0000256" key="4">
    <source>
        <dbReference type="ARBA" id="ARBA00022759"/>
    </source>
</evidence>
<dbReference type="GO" id="GO:0003964">
    <property type="term" value="F:RNA-directed DNA polymerase activity"/>
    <property type="evidence" value="ECO:0007669"/>
    <property type="project" value="UniProtKB-KW"/>
</dbReference>
<evidence type="ECO:0000256" key="1">
    <source>
        <dbReference type="ARBA" id="ARBA00022679"/>
    </source>
</evidence>
<dbReference type="InterPro" id="IPR012337">
    <property type="entry name" value="RNaseH-like_sf"/>
</dbReference>
<keyword evidence="5" id="KW-0378">Hydrolase</keyword>
<feature type="domain" description="Reverse transcriptase" evidence="7">
    <location>
        <begin position="180"/>
        <end position="359"/>
    </location>
</feature>
<evidence type="ECO:0000256" key="2">
    <source>
        <dbReference type="ARBA" id="ARBA00022695"/>
    </source>
</evidence>
<evidence type="ECO:0000313" key="10">
    <source>
        <dbReference type="Proteomes" id="UP001229421"/>
    </source>
</evidence>
<accession>A0AAD8NXX0</accession>
<dbReference type="InterPro" id="IPR043128">
    <property type="entry name" value="Rev_trsase/Diguanyl_cyclase"/>
</dbReference>
<dbReference type="PANTHER" id="PTHR37984">
    <property type="entry name" value="PROTEIN CBG26694"/>
    <property type="match status" value="1"/>
</dbReference>
<dbReference type="InterPro" id="IPR041588">
    <property type="entry name" value="Integrase_H2C2"/>
</dbReference>
<keyword evidence="10" id="KW-1185">Reference proteome</keyword>
<dbReference type="Pfam" id="PF13456">
    <property type="entry name" value="RVT_3"/>
    <property type="match status" value="1"/>
</dbReference>
<feature type="domain" description="Integrase catalytic" evidence="8">
    <location>
        <begin position="810"/>
        <end position="969"/>
    </location>
</feature>
<keyword evidence="3" id="KW-0540">Nuclease</keyword>
<dbReference type="EMBL" id="JAUHHV010000005">
    <property type="protein sequence ID" value="KAK1424789.1"/>
    <property type="molecule type" value="Genomic_DNA"/>
</dbReference>
<dbReference type="Pfam" id="PF00665">
    <property type="entry name" value="rve"/>
    <property type="match status" value="1"/>
</dbReference>
<keyword evidence="4" id="KW-0255">Endonuclease</keyword>
<dbReference type="AlphaFoldDB" id="A0AAD8NXX0"/>
<name>A0AAD8NXX0_TARER</name>
<protein>
    <submittedName>
        <fullName evidence="9">Uncharacterized protein</fullName>
    </submittedName>
</protein>
<evidence type="ECO:0000256" key="5">
    <source>
        <dbReference type="ARBA" id="ARBA00022801"/>
    </source>
</evidence>
<sequence length="1040" mass="117984">MYERCFLQLSEETKARLQPSGTPLVGFAGERIHPLGEITLEVCLRDGDLSRVEELTFAVVRHPSHYNIIIGRPGISAFQAIVSTSHGMMKFLTEGGVATLKPTAEALLIASAEEASDSEQKQESQYIFAWCPEDMTGVPRNTSEHSLNIYPGHKPVVQKKRSLAPERSLAVDEEVEKLIQAGILREVKYHSRVANPVLVKKPNGSWRMCIDFKDLNKASPKDCYPLPEIDRKVDSLASFPYRCFLDAYKGYHQIQMRKEDEEKTTFYTDKGIFCYTKMPFGLKNAGATYQRLIDQAFAEQIGKNMEAYVDDLVIKSQTEDDIVGDMEETFKNLRRINMKLNPAKCSFGFEEGKFLGHIVDKQGIKANPSQIQAVLDMKSPQTKKQVQSLTGKIAALKRFLLKSAEKSLPFFKTLKNFVDKKDFKWIIEAEAAFQDLKKQIAFLPTITAPVAGELIIVYLSAVERARVEMPIYFISRALRDAEINYTPMEKLVLALVHTSKRLRRYFQAHHIWVLTNQPIKSVLEKPENSGRLAKWAVGLGEHNIEYSPRKAIKAQILADFLSEVPEKTKEVNEVAAEEDKKLKPRSTWTLFTDGASSVQVSGAGLIITDPFGTEYTYALRLEFPCTNNEAEYEALLAGLRIARSMKVGELDAFGDSRLVANQVNDEYIAKEPSMIKYKAKVKDLMKEFKSCTLQQVSRGSFLPTKLKPPGSPSKAEHYVIEDNVLYKKSYLSPLLRCVGPEQSNYLIREIHEGICGAHAGPRSVVTRLMNLGYYWPTMHKDASEEISKCEGCQLHAPVKTNPKHDLVPVMAAWPFFKWGMDIVGPFLEAAGRVKFLLVAIDYFIKWPEVKPLASITGKQVINFVWENIICRFGLPGEIVTDNGRQFAEKPFSSWRKEFEIKQVFSSVAYPQSNGQVERMNRSIVEGIKARLGRYGKNWLDELPSVLWAIRTTEKTSHLKTPYSLVYGSEAVIPAEAGVNTRRSRKRNRDNNDREILLNLDLLEEARDHALIREARYKQKLEAYYNSRVKKERFKPGDLVL</sequence>
<proteinExistence type="predicted"/>
<dbReference type="PANTHER" id="PTHR37984:SF5">
    <property type="entry name" value="PROTEIN NYNRIN-LIKE"/>
    <property type="match status" value="1"/>
</dbReference>
<dbReference type="InterPro" id="IPR041373">
    <property type="entry name" value="RT_RNaseH"/>
</dbReference>
<dbReference type="SUPFAM" id="SSF56672">
    <property type="entry name" value="DNA/RNA polymerases"/>
    <property type="match status" value="1"/>
</dbReference>
<keyword evidence="6" id="KW-0695">RNA-directed DNA polymerase</keyword>
<dbReference type="InterPro" id="IPR043502">
    <property type="entry name" value="DNA/RNA_pol_sf"/>
</dbReference>
<evidence type="ECO:0000259" key="8">
    <source>
        <dbReference type="PROSITE" id="PS50994"/>
    </source>
</evidence>
<dbReference type="GO" id="GO:0015074">
    <property type="term" value="P:DNA integration"/>
    <property type="evidence" value="ECO:0007669"/>
    <property type="project" value="InterPro"/>
</dbReference>
<dbReference type="InterPro" id="IPR050951">
    <property type="entry name" value="Retrovirus_Pol_polyprotein"/>
</dbReference>